<evidence type="ECO:0000313" key="2">
    <source>
        <dbReference type="Proteomes" id="UP001320460"/>
    </source>
</evidence>
<reference evidence="1 2" key="1">
    <citation type="submission" date="2021-12" db="EMBL/GenBank/DDBJ databases">
        <title>Complete genome sequence of Phytobacter diazotrophicus TA9734.</title>
        <authorList>
            <person name="Kubota H."/>
            <person name="Nakayama Y."/>
            <person name="Ariyoshi T."/>
        </authorList>
    </citation>
    <scope>NUCLEOTIDE SEQUENCE [LARGE SCALE GENOMIC DNA]</scope>
    <source>
        <strain evidence="1 2">TA9734</strain>
    </source>
</reference>
<dbReference type="InterPro" id="IPR019669">
    <property type="entry name" value="Uncharacterised_YodD"/>
</dbReference>
<evidence type="ECO:0008006" key="3">
    <source>
        <dbReference type="Google" id="ProtNLM"/>
    </source>
</evidence>
<sequence length="76" mass="8682">MSTVKEYSDTAKRDVNVDVDALLAAINEICESEIHRVDDGEGQRVSVDGRDYHTWRELAEAFELDIHDFSVTEVNR</sequence>
<organism evidence="1 2">
    <name type="scientific">Phytobacter diazotrophicus</name>
    <dbReference type="NCBI Taxonomy" id="395631"/>
    <lineage>
        <taxon>Bacteria</taxon>
        <taxon>Pseudomonadati</taxon>
        <taxon>Pseudomonadota</taxon>
        <taxon>Gammaproteobacteria</taxon>
        <taxon>Enterobacterales</taxon>
        <taxon>Enterobacteriaceae</taxon>
        <taxon>Phytobacter</taxon>
    </lineage>
</organism>
<keyword evidence="2" id="KW-1185">Reference proteome</keyword>
<dbReference type="EMBL" id="AP025334">
    <property type="protein sequence ID" value="BDD50407.1"/>
    <property type="molecule type" value="Genomic_DNA"/>
</dbReference>
<dbReference type="RefSeq" id="WP_041851840.1">
    <property type="nucleotide sequence ID" value="NZ_AP025334.1"/>
</dbReference>
<dbReference type="Proteomes" id="UP001320460">
    <property type="component" value="Chromosome"/>
</dbReference>
<gene>
    <name evidence="1" type="primary">yodD</name>
    <name evidence="1" type="ORF">PDTA9734_18940</name>
</gene>
<dbReference type="Pfam" id="PF10733">
    <property type="entry name" value="DUF2525"/>
    <property type="match status" value="1"/>
</dbReference>
<protein>
    <recommendedName>
        <fullName evidence="3">DUF2525 domain-containing protein</fullName>
    </recommendedName>
</protein>
<proteinExistence type="predicted"/>
<name>A0ABM7VTG1_9ENTR</name>
<accession>A0ABM7VTG1</accession>
<evidence type="ECO:0000313" key="1">
    <source>
        <dbReference type="EMBL" id="BDD50407.1"/>
    </source>
</evidence>